<reference evidence="1" key="1">
    <citation type="submission" date="2021-03" db="EMBL/GenBank/DDBJ databases">
        <title>Comparative Genomics and Metabolomics in the genus Turicibacter.</title>
        <authorList>
            <person name="Maki J."/>
            <person name="Looft T."/>
        </authorList>
    </citation>
    <scope>NUCLEOTIDE SEQUENCE</scope>
    <source>
        <strain evidence="1">ISU324</strain>
    </source>
</reference>
<dbReference type="GO" id="GO:0016787">
    <property type="term" value="F:hydrolase activity"/>
    <property type="evidence" value="ECO:0007669"/>
    <property type="project" value="UniProtKB-ARBA"/>
</dbReference>
<dbReference type="PANTHER" id="PTHR10151:SF120">
    <property type="entry name" value="BIS(5'-ADENOSYL)-TRIPHOSPHATASE"/>
    <property type="match status" value="1"/>
</dbReference>
<dbReference type="CDD" id="cd16018">
    <property type="entry name" value="Enpp"/>
    <property type="match status" value="1"/>
</dbReference>
<organism evidence="1 2">
    <name type="scientific">Turicibacter bilis</name>
    <dbReference type="NCBI Taxonomy" id="2735723"/>
    <lineage>
        <taxon>Bacteria</taxon>
        <taxon>Bacillati</taxon>
        <taxon>Bacillota</taxon>
        <taxon>Erysipelotrichia</taxon>
        <taxon>Erysipelotrichales</taxon>
        <taxon>Turicibacteraceae</taxon>
        <taxon>Turicibacter</taxon>
    </lineage>
</organism>
<dbReference type="EMBL" id="CP071250">
    <property type="protein sequence ID" value="UUF09459.1"/>
    <property type="molecule type" value="Genomic_DNA"/>
</dbReference>
<name>A0A9Q9CMS2_9FIRM</name>
<dbReference type="Pfam" id="PF01663">
    <property type="entry name" value="Phosphodiest"/>
    <property type="match status" value="1"/>
</dbReference>
<evidence type="ECO:0000313" key="2">
    <source>
        <dbReference type="Proteomes" id="UP001058072"/>
    </source>
</evidence>
<dbReference type="InterPro" id="IPR002591">
    <property type="entry name" value="Phosphodiest/P_Trfase"/>
</dbReference>
<sequence>MKKKLLLISLDAMIGKDIEILKTLPTFAPILEKASIVKSVETVYPSMTYTAHASIVSGTYPEKHGVITNEVFTPLMNKAPWYELRTQNKAQILPELAQENGYSAFINSWPTLVGANVDYVIQRAGIHYPKEEQESEIRKNSNAVLTQEMWDYCLEAWTLPNYYSTDKFSALASKYVINRYQPDLILMHMTLPDHYRHSHGVLSEKLVDAYKYLDDMLAIVVDELKAQGLYEQTTFVFCSDHGQVDIDMSVNANKLLIENGLLTVDEEGNMTDWQVYVQSSAVSAHVYLKDPTDQQLTDKVYQLLNENRELLYIEHIFTREQVKKTYRLDGNFTFVLEAKEGSSFGFNIMADYQNPIMNEDYRVSRGTHGHIPSKGEQPCLILSGPGVLEGKELSVAKVVDIAPTCAAILGFEMPEADGRVLREILVD</sequence>
<dbReference type="SUPFAM" id="SSF53649">
    <property type="entry name" value="Alkaline phosphatase-like"/>
    <property type="match status" value="1"/>
</dbReference>
<proteinExistence type="predicted"/>
<dbReference type="PANTHER" id="PTHR10151">
    <property type="entry name" value="ECTONUCLEOTIDE PYROPHOSPHATASE/PHOSPHODIESTERASE"/>
    <property type="match status" value="1"/>
</dbReference>
<dbReference type="AlphaFoldDB" id="A0A9Q9CMS2"/>
<accession>A0A9Q9CMS2</accession>
<dbReference type="InterPro" id="IPR017850">
    <property type="entry name" value="Alkaline_phosphatase_core_sf"/>
</dbReference>
<gene>
    <name evidence="1" type="ORF">J0J70_05780</name>
</gene>
<evidence type="ECO:0000313" key="1">
    <source>
        <dbReference type="EMBL" id="UUF09459.1"/>
    </source>
</evidence>
<dbReference type="RefSeq" id="WP_212724885.1">
    <property type="nucleotide sequence ID" value="NZ_CP071250.1"/>
</dbReference>
<protein>
    <submittedName>
        <fullName evidence="1">Alkaline phosphatase family protein</fullName>
    </submittedName>
</protein>
<dbReference type="Proteomes" id="UP001058072">
    <property type="component" value="Chromosome"/>
</dbReference>
<dbReference type="Gene3D" id="3.40.720.10">
    <property type="entry name" value="Alkaline Phosphatase, subunit A"/>
    <property type="match status" value="1"/>
</dbReference>